<keyword evidence="2" id="KW-0496">Mitochondrion</keyword>
<feature type="transmembrane region" description="Helical" evidence="1">
    <location>
        <begin position="58"/>
        <end position="78"/>
    </location>
</feature>
<dbReference type="EMBL" id="MN109073">
    <property type="protein sequence ID" value="QHQ98660.1"/>
    <property type="molecule type" value="mRNA"/>
</dbReference>
<keyword evidence="1" id="KW-0812">Transmembrane</keyword>
<evidence type="ECO:0000313" key="2">
    <source>
        <dbReference type="EMBL" id="QHQ98660.1"/>
    </source>
</evidence>
<organism evidence="2">
    <name type="scientific">Diplonema japonicum</name>
    <dbReference type="NCBI Taxonomy" id="2508216"/>
    <lineage>
        <taxon>Eukaryota</taxon>
        <taxon>Discoba</taxon>
        <taxon>Euglenozoa</taxon>
        <taxon>Diplonemea</taxon>
        <taxon>Diplonemidae</taxon>
        <taxon>Diplonema</taxon>
    </lineage>
</organism>
<accession>A0A6G5ZVF5</accession>
<evidence type="ECO:0000256" key="1">
    <source>
        <dbReference type="SAM" id="Phobius"/>
    </source>
</evidence>
<sequence length="106" mass="11559">MLYHHTQGMVALALGVAMMSIAYALAKSTASLQMLVHDVSSYDAGIPSSHHAGGSLDSGAFVLLWYLVLYEILLLWTAPALAEGHHLLSCVGCVLWLVVVLWWEHQ</sequence>
<name>A0A6G5ZVF5_9EUGL</name>
<geneLocation type="mitochondrion" evidence="2"/>
<feature type="transmembrane region" description="Helical" evidence="1">
    <location>
        <begin position="85"/>
        <end position="103"/>
    </location>
</feature>
<proteinExistence type="evidence at transcript level"/>
<dbReference type="AlphaFoldDB" id="A0A6G5ZVF5"/>
<keyword evidence="1" id="KW-0472">Membrane</keyword>
<protein>
    <submittedName>
        <fullName evidence="2">NADH dehydrogenase subunit 3</fullName>
    </submittedName>
</protein>
<keyword evidence="1" id="KW-1133">Transmembrane helix</keyword>
<reference evidence="2" key="1">
    <citation type="journal article" date="2020" name="Nucleic Acids Res.">
        <title>Gene fragmentation and RNA editing without borders: eccentric mitochondrial genomes of diplonemids.</title>
        <authorList>
            <person name="Kaur B."/>
            <person name="Zahonova K."/>
            <person name="Valach M."/>
            <person name="Faktorova D."/>
            <person name="Prokopchuk G."/>
            <person name="Burger G."/>
            <person name="Lukes J."/>
        </authorList>
    </citation>
    <scope>NUCLEOTIDE SEQUENCE</scope>
</reference>